<evidence type="ECO:0000256" key="1">
    <source>
        <dbReference type="ARBA" id="ARBA00023239"/>
    </source>
</evidence>
<dbReference type="PANTHER" id="PTHR21240">
    <property type="entry name" value="2-AMINO-3-CARBOXYLMUCONATE-6-SEMIALDEHYDE DECARBOXYLASE"/>
    <property type="match status" value="1"/>
</dbReference>
<dbReference type="InterPro" id="IPR006680">
    <property type="entry name" value="Amidohydro-rel"/>
</dbReference>
<evidence type="ECO:0000313" key="3">
    <source>
        <dbReference type="EMBL" id="HGB14017.1"/>
    </source>
</evidence>
<protein>
    <submittedName>
        <fullName evidence="3">Amidohydrolase</fullName>
    </submittedName>
</protein>
<sequence>MLLDAHTHVFPEEVCRRREDFFADEPAFRLLYNDPGSQLLAPEEMVTALAQEGVDAAVVCGFPWRSERLLRRHHEVIGEAMRRWPDKLIGFCSVNPLEPGAAREVERCLYLGFSGVGEVAWYGEDPGEDLACLRPIAELCQHFRVPLLLHTNDPVGAAYPGKSSISLPGLYKIIRQFPEVTWILAHWGGGLPFYGLLKKEVPEVYRHVYFDTAASPYLYRPAIYRLAAEMVGPEKILFGSDYPLLPPSRYLQEMEEAGLPEDWREMILGKNLAKLLHR</sequence>
<keyword evidence="3" id="KW-0378">Hydrolase</keyword>
<organism evidence="3">
    <name type="scientific">Desulfobacca acetoxidans</name>
    <dbReference type="NCBI Taxonomy" id="60893"/>
    <lineage>
        <taxon>Bacteria</taxon>
        <taxon>Pseudomonadati</taxon>
        <taxon>Thermodesulfobacteriota</taxon>
        <taxon>Desulfobaccia</taxon>
        <taxon>Desulfobaccales</taxon>
        <taxon>Desulfobaccaceae</taxon>
        <taxon>Desulfobacca</taxon>
    </lineage>
</organism>
<dbReference type="GO" id="GO:0016787">
    <property type="term" value="F:hydrolase activity"/>
    <property type="evidence" value="ECO:0007669"/>
    <property type="project" value="UniProtKB-KW"/>
</dbReference>
<reference evidence="3" key="1">
    <citation type="journal article" date="2020" name="mSystems">
        <title>Genome- and Community-Level Interaction Insights into Carbon Utilization and Element Cycling Functions of Hydrothermarchaeota in Hydrothermal Sediment.</title>
        <authorList>
            <person name="Zhou Z."/>
            <person name="Liu Y."/>
            <person name="Xu W."/>
            <person name="Pan J."/>
            <person name="Luo Z.H."/>
            <person name="Li M."/>
        </authorList>
    </citation>
    <scope>NUCLEOTIDE SEQUENCE [LARGE SCALE GENOMIC DNA]</scope>
    <source>
        <strain evidence="3">SpSt-776</strain>
    </source>
</reference>
<dbReference type="Gene3D" id="3.20.20.140">
    <property type="entry name" value="Metal-dependent hydrolases"/>
    <property type="match status" value="1"/>
</dbReference>
<name>A0A7C3WS84_9BACT</name>
<dbReference type="PANTHER" id="PTHR21240:SF28">
    <property type="entry name" value="ISO-OROTATE DECARBOXYLASE (EUROFUNG)"/>
    <property type="match status" value="1"/>
</dbReference>
<gene>
    <name evidence="3" type="ORF">ENV62_02085</name>
</gene>
<dbReference type="Pfam" id="PF04909">
    <property type="entry name" value="Amidohydro_2"/>
    <property type="match status" value="1"/>
</dbReference>
<dbReference type="GO" id="GO:0016831">
    <property type="term" value="F:carboxy-lyase activity"/>
    <property type="evidence" value="ECO:0007669"/>
    <property type="project" value="InterPro"/>
</dbReference>
<comment type="caution">
    <text evidence="3">The sequence shown here is derived from an EMBL/GenBank/DDBJ whole genome shotgun (WGS) entry which is preliminary data.</text>
</comment>
<dbReference type="EMBL" id="DTHB01000016">
    <property type="protein sequence ID" value="HGB14017.1"/>
    <property type="molecule type" value="Genomic_DNA"/>
</dbReference>
<proteinExistence type="predicted"/>
<accession>A0A7C3WS84</accession>
<evidence type="ECO:0000259" key="2">
    <source>
        <dbReference type="Pfam" id="PF04909"/>
    </source>
</evidence>
<keyword evidence="1" id="KW-0456">Lyase</keyword>
<dbReference type="InterPro" id="IPR032465">
    <property type="entry name" value="ACMSD"/>
</dbReference>
<dbReference type="GO" id="GO:0005737">
    <property type="term" value="C:cytoplasm"/>
    <property type="evidence" value="ECO:0007669"/>
    <property type="project" value="TreeGrafter"/>
</dbReference>
<dbReference type="InterPro" id="IPR032466">
    <property type="entry name" value="Metal_Hydrolase"/>
</dbReference>
<feature type="domain" description="Amidohydrolase-related" evidence="2">
    <location>
        <begin position="4"/>
        <end position="277"/>
    </location>
</feature>
<dbReference type="SUPFAM" id="SSF51556">
    <property type="entry name" value="Metallo-dependent hydrolases"/>
    <property type="match status" value="1"/>
</dbReference>
<dbReference type="AlphaFoldDB" id="A0A7C3WS84"/>
<dbReference type="GO" id="GO:0019748">
    <property type="term" value="P:secondary metabolic process"/>
    <property type="evidence" value="ECO:0007669"/>
    <property type="project" value="TreeGrafter"/>
</dbReference>